<reference evidence="1 2" key="2">
    <citation type="submission" date="2018-11" db="EMBL/GenBank/DDBJ databases">
        <authorList>
            <consortium name="Pathogen Informatics"/>
        </authorList>
    </citation>
    <scope>NUCLEOTIDE SEQUENCE [LARGE SCALE GENOMIC DNA]</scope>
</reference>
<reference evidence="3" key="1">
    <citation type="submission" date="2017-02" db="UniProtKB">
        <authorList>
            <consortium name="WormBaseParasite"/>
        </authorList>
    </citation>
    <scope>IDENTIFICATION</scope>
</reference>
<organism evidence="3">
    <name type="scientific">Taenia asiatica</name>
    <name type="common">Asian tapeworm</name>
    <dbReference type="NCBI Taxonomy" id="60517"/>
    <lineage>
        <taxon>Eukaryota</taxon>
        <taxon>Metazoa</taxon>
        <taxon>Spiralia</taxon>
        <taxon>Lophotrochozoa</taxon>
        <taxon>Platyhelminthes</taxon>
        <taxon>Cestoda</taxon>
        <taxon>Eucestoda</taxon>
        <taxon>Cyclophyllidea</taxon>
        <taxon>Taeniidae</taxon>
        <taxon>Taenia</taxon>
    </lineage>
</organism>
<sequence>MSCTDFHVEPRRKRWQGMLCLLPLYPLLDLYPRRFGGANVVALNCKERGKRSIVEESEIHLCDLEKLTQVGRSVTLTAIDGLDGRSGACWIDGMGCTELCVFGHVCTEKACSFFSPPPNFCRGAILGATCRAMERSGLVQNSAEIRLSIGVVVGRMEEVDYQLEDLLID</sequence>
<evidence type="ECO:0000313" key="2">
    <source>
        <dbReference type="Proteomes" id="UP000282613"/>
    </source>
</evidence>
<protein>
    <submittedName>
        <fullName evidence="3">DUF4773 domain-containing protein</fullName>
    </submittedName>
</protein>
<accession>A0A0R3WEM8</accession>
<dbReference type="EMBL" id="UYRS01019073">
    <property type="protein sequence ID" value="VDK42641.1"/>
    <property type="molecule type" value="Genomic_DNA"/>
</dbReference>
<keyword evidence="2" id="KW-1185">Reference proteome</keyword>
<dbReference type="Proteomes" id="UP000282613">
    <property type="component" value="Unassembled WGS sequence"/>
</dbReference>
<evidence type="ECO:0000313" key="3">
    <source>
        <dbReference type="WBParaSite" id="TASK_0000928401-mRNA-1"/>
    </source>
</evidence>
<gene>
    <name evidence="1" type="ORF">TASK_LOCUS9285</name>
</gene>
<name>A0A0R3WEM8_TAEAS</name>
<dbReference type="AlphaFoldDB" id="A0A0R3WEM8"/>
<dbReference type="WBParaSite" id="TASK_0000928401-mRNA-1">
    <property type="protein sequence ID" value="TASK_0000928401-mRNA-1"/>
    <property type="gene ID" value="TASK_0000928401"/>
</dbReference>
<proteinExistence type="predicted"/>
<evidence type="ECO:0000313" key="1">
    <source>
        <dbReference type="EMBL" id="VDK42641.1"/>
    </source>
</evidence>